<proteinExistence type="predicted"/>
<evidence type="ECO:0008006" key="3">
    <source>
        <dbReference type="Google" id="ProtNLM"/>
    </source>
</evidence>
<evidence type="ECO:0000313" key="1">
    <source>
        <dbReference type="EMBL" id="KAH7528662.1"/>
    </source>
</evidence>
<accession>A0A978VE73</accession>
<dbReference type="PANTHER" id="PTHR45835">
    <property type="entry name" value="YALI0A06105P"/>
    <property type="match status" value="1"/>
</dbReference>
<dbReference type="InterPro" id="IPR036397">
    <property type="entry name" value="RNaseH_sf"/>
</dbReference>
<dbReference type="AlphaFoldDB" id="A0A978VE73"/>
<gene>
    <name evidence="1" type="ORF">FEM48_Zijuj05G0095900</name>
</gene>
<sequence length="168" mass="18706">MVNSAADALSCRHENHSFQLCTAISAGRFMISKESKLKTLMPWECHETPIGMQPEVQEFLAECITCQTIKYSTAALNGLLQPLEMPKRVWEDLALDFIVGLPNSHGNTTILIVIDRLTKYVHFGALPITQHLGSGRGFDDRRFNLATAETKLRASVEPNAATSQQEMM</sequence>
<name>A0A978VE73_ZIZJJ</name>
<protein>
    <recommendedName>
        <fullName evidence="3">Integrase zinc-binding domain-containing protein</fullName>
    </recommendedName>
</protein>
<comment type="caution">
    <text evidence="1">The sequence shown here is derived from an EMBL/GenBank/DDBJ whole genome shotgun (WGS) entry which is preliminary data.</text>
</comment>
<evidence type="ECO:0000313" key="2">
    <source>
        <dbReference type="Proteomes" id="UP000813462"/>
    </source>
</evidence>
<dbReference type="Gene3D" id="3.30.420.10">
    <property type="entry name" value="Ribonuclease H-like superfamily/Ribonuclease H"/>
    <property type="match status" value="1"/>
</dbReference>
<reference evidence="1" key="1">
    <citation type="journal article" date="2021" name="Front. Plant Sci.">
        <title>Chromosome-Scale Genome Assembly for Chinese Sour Jujube and Insights Into Its Genome Evolution and Domestication Signature.</title>
        <authorList>
            <person name="Shen L.-Y."/>
            <person name="Luo H."/>
            <person name="Wang X.-L."/>
            <person name="Wang X.-M."/>
            <person name="Qiu X.-J."/>
            <person name="Liu H."/>
            <person name="Zhou S.-S."/>
            <person name="Jia K.-H."/>
            <person name="Nie S."/>
            <person name="Bao Y.-T."/>
            <person name="Zhang R.-G."/>
            <person name="Yun Q.-Z."/>
            <person name="Chai Y.-H."/>
            <person name="Lu J.-Y."/>
            <person name="Li Y."/>
            <person name="Zhao S.-W."/>
            <person name="Mao J.-F."/>
            <person name="Jia S.-G."/>
            <person name="Mao Y.-M."/>
        </authorList>
    </citation>
    <scope>NUCLEOTIDE SEQUENCE</scope>
    <source>
        <strain evidence="1">AT0</strain>
        <tissue evidence="1">Leaf</tissue>
    </source>
</reference>
<organism evidence="1 2">
    <name type="scientific">Ziziphus jujuba var. spinosa</name>
    <dbReference type="NCBI Taxonomy" id="714518"/>
    <lineage>
        <taxon>Eukaryota</taxon>
        <taxon>Viridiplantae</taxon>
        <taxon>Streptophyta</taxon>
        <taxon>Embryophyta</taxon>
        <taxon>Tracheophyta</taxon>
        <taxon>Spermatophyta</taxon>
        <taxon>Magnoliopsida</taxon>
        <taxon>eudicotyledons</taxon>
        <taxon>Gunneridae</taxon>
        <taxon>Pentapetalae</taxon>
        <taxon>rosids</taxon>
        <taxon>fabids</taxon>
        <taxon>Rosales</taxon>
        <taxon>Rhamnaceae</taxon>
        <taxon>Paliureae</taxon>
        <taxon>Ziziphus</taxon>
    </lineage>
</organism>
<dbReference type="Proteomes" id="UP000813462">
    <property type="component" value="Unassembled WGS sequence"/>
</dbReference>
<dbReference type="GO" id="GO:0003676">
    <property type="term" value="F:nucleic acid binding"/>
    <property type="evidence" value="ECO:0007669"/>
    <property type="project" value="InterPro"/>
</dbReference>
<dbReference type="EMBL" id="JAEACU010000005">
    <property type="protein sequence ID" value="KAH7528662.1"/>
    <property type="molecule type" value="Genomic_DNA"/>
</dbReference>
<dbReference type="PANTHER" id="PTHR45835:SF99">
    <property type="entry name" value="CHROMO DOMAIN-CONTAINING PROTEIN-RELATED"/>
    <property type="match status" value="1"/>
</dbReference>